<dbReference type="EMBL" id="JARK01001340">
    <property type="protein sequence ID" value="EYC31329.1"/>
    <property type="molecule type" value="Genomic_DNA"/>
</dbReference>
<evidence type="ECO:0000256" key="1">
    <source>
        <dbReference type="SAM" id="Phobius"/>
    </source>
</evidence>
<name>A0A016VUP7_9BILA</name>
<dbReference type="AlphaFoldDB" id="A0A016VUP7"/>
<dbReference type="Pfam" id="PF24983">
    <property type="entry name" value="DUF7774"/>
    <property type="match status" value="1"/>
</dbReference>
<accession>A0A016VUP7</accession>
<keyword evidence="1" id="KW-1133">Transmembrane helix</keyword>
<keyword evidence="4" id="KW-1185">Reference proteome</keyword>
<evidence type="ECO:0000259" key="2">
    <source>
        <dbReference type="Pfam" id="PF24983"/>
    </source>
</evidence>
<organism evidence="3 4">
    <name type="scientific">Ancylostoma ceylanicum</name>
    <dbReference type="NCBI Taxonomy" id="53326"/>
    <lineage>
        <taxon>Eukaryota</taxon>
        <taxon>Metazoa</taxon>
        <taxon>Ecdysozoa</taxon>
        <taxon>Nematoda</taxon>
        <taxon>Chromadorea</taxon>
        <taxon>Rhabditida</taxon>
        <taxon>Rhabditina</taxon>
        <taxon>Rhabditomorpha</taxon>
        <taxon>Strongyloidea</taxon>
        <taxon>Ancylostomatidae</taxon>
        <taxon>Ancylostomatinae</taxon>
        <taxon>Ancylostoma</taxon>
    </lineage>
</organism>
<comment type="caution">
    <text evidence="3">The sequence shown here is derived from an EMBL/GenBank/DDBJ whole genome shotgun (WGS) entry which is preliminary data.</text>
</comment>
<evidence type="ECO:0000313" key="4">
    <source>
        <dbReference type="Proteomes" id="UP000024635"/>
    </source>
</evidence>
<evidence type="ECO:0000313" key="3">
    <source>
        <dbReference type="EMBL" id="EYC31329.1"/>
    </source>
</evidence>
<feature type="transmembrane region" description="Helical" evidence="1">
    <location>
        <begin position="65"/>
        <end position="85"/>
    </location>
</feature>
<dbReference type="InterPro" id="IPR056676">
    <property type="entry name" value="DUF7774"/>
</dbReference>
<sequence length="94" mass="10979">MAKKDEQKLNKYEEAIALRGLDIMRKDLLLENALTEEEKLTLRKFFETSDSKPNETMNHNILNYFYVRLSLNLGIVIVLLEYGGFFRAVSQDGY</sequence>
<keyword evidence="1" id="KW-0472">Membrane</keyword>
<reference evidence="4" key="1">
    <citation type="journal article" date="2015" name="Nat. Genet.">
        <title>The genome and transcriptome of the zoonotic hookworm Ancylostoma ceylanicum identify infection-specific gene families.</title>
        <authorList>
            <person name="Schwarz E.M."/>
            <person name="Hu Y."/>
            <person name="Antoshechkin I."/>
            <person name="Miller M.M."/>
            <person name="Sternberg P.W."/>
            <person name="Aroian R.V."/>
        </authorList>
    </citation>
    <scope>NUCLEOTIDE SEQUENCE</scope>
    <source>
        <strain evidence="4">HY135</strain>
    </source>
</reference>
<gene>
    <name evidence="3" type="primary">Acey_s0004.g2100</name>
    <name evidence="3" type="ORF">Y032_0004g2100</name>
</gene>
<dbReference type="Proteomes" id="UP000024635">
    <property type="component" value="Unassembled WGS sequence"/>
</dbReference>
<feature type="domain" description="DUF7774" evidence="2">
    <location>
        <begin position="10"/>
        <end position="57"/>
    </location>
</feature>
<proteinExistence type="predicted"/>
<dbReference type="OrthoDB" id="5876090at2759"/>
<keyword evidence="1" id="KW-0812">Transmembrane</keyword>
<protein>
    <recommendedName>
        <fullName evidence="2">DUF7774 domain-containing protein</fullName>
    </recommendedName>
</protein>